<dbReference type="AlphaFoldDB" id="A0A540K8N0"/>
<dbReference type="PANTHER" id="PTHR34281">
    <property type="entry name" value="PROTEIN EARLY FLOWERING 3"/>
    <property type="match status" value="1"/>
</dbReference>
<gene>
    <name evidence="1" type="ORF">C1H46_043890</name>
</gene>
<reference evidence="1 2" key="1">
    <citation type="journal article" date="2019" name="G3 (Bethesda)">
        <title>Sequencing of a Wild Apple (Malus baccata) Genome Unravels the Differences Between Cultivated and Wild Apple Species Regarding Disease Resistance and Cold Tolerance.</title>
        <authorList>
            <person name="Chen X."/>
        </authorList>
    </citation>
    <scope>NUCLEOTIDE SEQUENCE [LARGE SCALE GENOMIC DNA]</scope>
    <source>
        <strain evidence="2">cv. Shandingzi</strain>
        <tissue evidence="1">Leaves</tissue>
    </source>
</reference>
<dbReference type="InterPro" id="IPR039319">
    <property type="entry name" value="ELF3-like"/>
</dbReference>
<proteinExistence type="predicted"/>
<name>A0A540K8N0_MALBA</name>
<dbReference type="GO" id="GO:2000028">
    <property type="term" value="P:regulation of photoperiodism, flowering"/>
    <property type="evidence" value="ECO:0007669"/>
    <property type="project" value="InterPro"/>
</dbReference>
<evidence type="ECO:0000313" key="1">
    <source>
        <dbReference type="EMBL" id="TQD70574.1"/>
    </source>
</evidence>
<protein>
    <submittedName>
        <fullName evidence="1">Uncharacterized protein</fullName>
    </submittedName>
</protein>
<keyword evidence="2" id="KW-1185">Reference proteome</keyword>
<dbReference type="EMBL" id="VIEB01001742">
    <property type="protein sequence ID" value="TQD70574.1"/>
    <property type="molecule type" value="Genomic_DNA"/>
</dbReference>
<comment type="caution">
    <text evidence="1">The sequence shown here is derived from an EMBL/GenBank/DDBJ whole genome shotgun (WGS) entry which is preliminary data.</text>
</comment>
<organism evidence="1 2">
    <name type="scientific">Malus baccata</name>
    <name type="common">Siberian crab apple</name>
    <name type="synonym">Pyrus baccata</name>
    <dbReference type="NCBI Taxonomy" id="106549"/>
    <lineage>
        <taxon>Eukaryota</taxon>
        <taxon>Viridiplantae</taxon>
        <taxon>Streptophyta</taxon>
        <taxon>Embryophyta</taxon>
        <taxon>Tracheophyta</taxon>
        <taxon>Spermatophyta</taxon>
        <taxon>Magnoliopsida</taxon>
        <taxon>eudicotyledons</taxon>
        <taxon>Gunneridae</taxon>
        <taxon>Pentapetalae</taxon>
        <taxon>rosids</taxon>
        <taxon>fabids</taxon>
        <taxon>Rosales</taxon>
        <taxon>Rosaceae</taxon>
        <taxon>Amygdaloideae</taxon>
        <taxon>Maleae</taxon>
        <taxon>Malus</taxon>
    </lineage>
</organism>
<dbReference type="STRING" id="106549.A0A540K8N0"/>
<evidence type="ECO:0000313" key="2">
    <source>
        <dbReference type="Proteomes" id="UP000315295"/>
    </source>
</evidence>
<dbReference type="Proteomes" id="UP000315295">
    <property type="component" value="Unassembled WGS sequence"/>
</dbReference>
<dbReference type="PANTHER" id="PTHR34281:SF2">
    <property type="entry name" value="PROTEIN EARLY FLOWERING 3"/>
    <property type="match status" value="1"/>
</dbReference>
<sequence length="179" mass="20528">MSRSQRRLAAEEDWLHKQALSRVLHQHQMSQRFDGSKSGRFGQGRPGSPGSFWRRLGLWVLLKSCSWNAWWRTKEKREQRGEKVAAPRPQRQSRDGAIQNLLGDFVSDTILSSGIDVLFADLRRNEDKVMGPMFPRLHVNDADKEGPKAHPRNKMALYEQLSIPSQRFNPGMLPLNAKA</sequence>
<accession>A0A540K8N0</accession>